<feature type="domain" description="PWI" evidence="2">
    <location>
        <begin position="1"/>
        <end position="45"/>
    </location>
</feature>
<dbReference type="PROSITE" id="PS51025">
    <property type="entry name" value="PWI"/>
    <property type="match status" value="1"/>
</dbReference>
<evidence type="ECO:0000259" key="2">
    <source>
        <dbReference type="PROSITE" id="PS51025"/>
    </source>
</evidence>
<evidence type="ECO:0000313" key="4">
    <source>
        <dbReference type="Proteomes" id="UP000007151"/>
    </source>
</evidence>
<comment type="caution">
    <text evidence="3">The sequence shown here is derived from an EMBL/GenBank/DDBJ whole genome shotgun (WGS) entry which is preliminary data.</text>
</comment>
<dbReference type="PANTHER" id="PTHR23148:SF0">
    <property type="entry name" value="SERINE_ARGININE REPETITIVE MATRIX PROTEIN 1"/>
    <property type="match status" value="1"/>
</dbReference>
<name>A0A212FPA8_DANPL</name>
<gene>
    <name evidence="3" type="ORF">KGM_206181</name>
</gene>
<dbReference type="KEGG" id="dpl:KGM_206181"/>
<dbReference type="EMBL" id="AGBW02003539">
    <property type="protein sequence ID" value="OWR55540.1"/>
    <property type="molecule type" value="Genomic_DNA"/>
</dbReference>
<dbReference type="GO" id="GO:0048024">
    <property type="term" value="P:regulation of mRNA splicing, via spliceosome"/>
    <property type="evidence" value="ECO:0007669"/>
    <property type="project" value="TreeGrafter"/>
</dbReference>
<dbReference type="Proteomes" id="UP000007151">
    <property type="component" value="Unassembled WGS sequence"/>
</dbReference>
<dbReference type="Pfam" id="PF01480">
    <property type="entry name" value="PWI"/>
    <property type="match status" value="1"/>
</dbReference>
<dbReference type="InterPro" id="IPR052225">
    <property type="entry name" value="Ser/Arg_repetitive_matrix"/>
</dbReference>
<dbReference type="AlphaFoldDB" id="A0A212FPA8"/>
<evidence type="ECO:0000313" key="3">
    <source>
        <dbReference type="EMBL" id="OWR55540.1"/>
    </source>
</evidence>
<keyword evidence="1" id="KW-0507">mRNA processing</keyword>
<proteinExistence type="predicted"/>
<dbReference type="GO" id="GO:0006397">
    <property type="term" value="P:mRNA processing"/>
    <property type="evidence" value="ECO:0007669"/>
    <property type="project" value="UniProtKB-KW"/>
</dbReference>
<keyword evidence="4" id="KW-1185">Reference proteome</keyword>
<dbReference type="PANTHER" id="PTHR23148">
    <property type="entry name" value="SERINE/ARGININE REGULATED NUCLEAR MATRIX PROTEIN"/>
    <property type="match status" value="1"/>
</dbReference>
<dbReference type="SUPFAM" id="SSF101233">
    <property type="entry name" value="PWI domain"/>
    <property type="match status" value="1"/>
</dbReference>
<sequence>MSKVKLDVLKPWITQKITEILKMEDDVVIDYVNNQLEEKVASKHY</sequence>
<dbReference type="GO" id="GO:0005681">
    <property type="term" value="C:spliceosomal complex"/>
    <property type="evidence" value="ECO:0007669"/>
    <property type="project" value="TreeGrafter"/>
</dbReference>
<dbReference type="InParanoid" id="A0A212FPA8"/>
<dbReference type="InterPro" id="IPR002483">
    <property type="entry name" value="PWI_dom"/>
</dbReference>
<accession>A0A212FPA8</accession>
<dbReference type="Gene3D" id="1.20.1390.10">
    <property type="entry name" value="PWI domain"/>
    <property type="match status" value="1"/>
</dbReference>
<dbReference type="InterPro" id="IPR036483">
    <property type="entry name" value="PWI_dom_sf"/>
</dbReference>
<reference evidence="3 4" key="1">
    <citation type="journal article" date="2011" name="Cell">
        <title>The monarch butterfly genome yields insights into long-distance migration.</title>
        <authorList>
            <person name="Zhan S."/>
            <person name="Merlin C."/>
            <person name="Boore J.L."/>
            <person name="Reppert S.M."/>
        </authorList>
    </citation>
    <scope>NUCLEOTIDE SEQUENCE [LARGE SCALE GENOMIC DNA]</scope>
    <source>
        <strain evidence="3">F-2</strain>
    </source>
</reference>
<evidence type="ECO:0000256" key="1">
    <source>
        <dbReference type="ARBA" id="ARBA00022664"/>
    </source>
</evidence>
<dbReference type="GO" id="GO:0003723">
    <property type="term" value="F:RNA binding"/>
    <property type="evidence" value="ECO:0007669"/>
    <property type="project" value="TreeGrafter"/>
</dbReference>
<organism evidence="3 4">
    <name type="scientific">Danaus plexippus plexippus</name>
    <dbReference type="NCBI Taxonomy" id="278856"/>
    <lineage>
        <taxon>Eukaryota</taxon>
        <taxon>Metazoa</taxon>
        <taxon>Ecdysozoa</taxon>
        <taxon>Arthropoda</taxon>
        <taxon>Hexapoda</taxon>
        <taxon>Insecta</taxon>
        <taxon>Pterygota</taxon>
        <taxon>Neoptera</taxon>
        <taxon>Endopterygota</taxon>
        <taxon>Lepidoptera</taxon>
        <taxon>Glossata</taxon>
        <taxon>Ditrysia</taxon>
        <taxon>Papilionoidea</taxon>
        <taxon>Nymphalidae</taxon>
        <taxon>Danainae</taxon>
        <taxon>Danaini</taxon>
        <taxon>Danaina</taxon>
        <taxon>Danaus</taxon>
        <taxon>Danaus</taxon>
    </lineage>
</organism>
<protein>
    <recommendedName>
        <fullName evidence="2">PWI domain-containing protein</fullName>
    </recommendedName>
</protein>
<dbReference type="STRING" id="278856.A0A212FPA8"/>